<dbReference type="AlphaFoldDB" id="A0A653C3W5"/>
<feature type="non-terminal residue" evidence="2">
    <location>
        <position position="80"/>
    </location>
</feature>
<dbReference type="EMBL" id="CAACVG010006903">
    <property type="protein sequence ID" value="VEN42475.1"/>
    <property type="molecule type" value="Genomic_DNA"/>
</dbReference>
<name>A0A653C3W5_CALMS</name>
<accession>A0A653C3W5</accession>
<reference evidence="2 3" key="1">
    <citation type="submission" date="2019-01" db="EMBL/GenBank/DDBJ databases">
        <authorList>
            <person name="Sayadi A."/>
        </authorList>
    </citation>
    <scope>NUCLEOTIDE SEQUENCE [LARGE SCALE GENOMIC DNA]</scope>
</reference>
<feature type="region of interest" description="Disordered" evidence="1">
    <location>
        <begin position="1"/>
        <end position="80"/>
    </location>
</feature>
<protein>
    <submittedName>
        <fullName evidence="2">Uncharacterized protein</fullName>
    </submittedName>
</protein>
<feature type="non-terminal residue" evidence="2">
    <location>
        <position position="1"/>
    </location>
</feature>
<keyword evidence="3" id="KW-1185">Reference proteome</keyword>
<proteinExistence type="predicted"/>
<evidence type="ECO:0000256" key="1">
    <source>
        <dbReference type="SAM" id="MobiDB-lite"/>
    </source>
</evidence>
<evidence type="ECO:0000313" key="2">
    <source>
        <dbReference type="EMBL" id="VEN42475.1"/>
    </source>
</evidence>
<sequence>VRCGRAGAGVVSHPRPPAPKPHLTRSTTRRPPPPPRPAADDGPRRARNVVHVRPAADASRRSIQGPPATTPRDVHKNSVR</sequence>
<evidence type="ECO:0000313" key="3">
    <source>
        <dbReference type="Proteomes" id="UP000410492"/>
    </source>
</evidence>
<organism evidence="2 3">
    <name type="scientific">Callosobruchus maculatus</name>
    <name type="common">Southern cowpea weevil</name>
    <name type="synonym">Pulse bruchid</name>
    <dbReference type="NCBI Taxonomy" id="64391"/>
    <lineage>
        <taxon>Eukaryota</taxon>
        <taxon>Metazoa</taxon>
        <taxon>Ecdysozoa</taxon>
        <taxon>Arthropoda</taxon>
        <taxon>Hexapoda</taxon>
        <taxon>Insecta</taxon>
        <taxon>Pterygota</taxon>
        <taxon>Neoptera</taxon>
        <taxon>Endopterygota</taxon>
        <taxon>Coleoptera</taxon>
        <taxon>Polyphaga</taxon>
        <taxon>Cucujiformia</taxon>
        <taxon>Chrysomeloidea</taxon>
        <taxon>Chrysomelidae</taxon>
        <taxon>Bruchinae</taxon>
        <taxon>Bruchini</taxon>
        <taxon>Callosobruchus</taxon>
    </lineage>
</organism>
<dbReference type="Proteomes" id="UP000410492">
    <property type="component" value="Unassembled WGS sequence"/>
</dbReference>
<gene>
    <name evidence="2" type="ORF">CALMAC_LOCUS5940</name>
</gene>